<dbReference type="AlphaFoldDB" id="A0A1H8WLP4"/>
<keyword evidence="4" id="KW-1185">Reference proteome</keyword>
<dbReference type="Gene3D" id="3.40.50.2300">
    <property type="match status" value="1"/>
</dbReference>
<dbReference type="PROSITE" id="PS51099">
    <property type="entry name" value="PTS_EIIB_TYPE_2"/>
    <property type="match status" value="1"/>
</dbReference>
<dbReference type="InterPro" id="IPR003501">
    <property type="entry name" value="PTS_EIIB_2/3"/>
</dbReference>
<dbReference type="GO" id="GO:0009401">
    <property type="term" value="P:phosphoenolpyruvate-dependent sugar phosphotransferase system"/>
    <property type="evidence" value="ECO:0007669"/>
    <property type="project" value="InterPro"/>
</dbReference>
<organism evidence="3 4">
    <name type="scientific">Propionispora vibrioides</name>
    <dbReference type="NCBI Taxonomy" id="112903"/>
    <lineage>
        <taxon>Bacteria</taxon>
        <taxon>Bacillati</taxon>
        <taxon>Bacillota</taxon>
        <taxon>Negativicutes</taxon>
        <taxon>Selenomonadales</taxon>
        <taxon>Sporomusaceae</taxon>
        <taxon>Propionispora</taxon>
    </lineage>
</organism>
<dbReference type="Proteomes" id="UP000198847">
    <property type="component" value="Unassembled WGS sequence"/>
</dbReference>
<protein>
    <submittedName>
        <fullName evidence="3">PTS system IIB component, Gat family</fullName>
    </submittedName>
</protein>
<dbReference type="GO" id="GO:0008982">
    <property type="term" value="F:protein-N(PI)-phosphohistidine-sugar phosphotransferase activity"/>
    <property type="evidence" value="ECO:0007669"/>
    <property type="project" value="InterPro"/>
</dbReference>
<dbReference type="OrthoDB" id="7065341at2"/>
<dbReference type="InterPro" id="IPR013011">
    <property type="entry name" value="PTS_EIIB_2"/>
</dbReference>
<dbReference type="EMBL" id="FODY01000016">
    <property type="protein sequence ID" value="SEP28600.1"/>
    <property type="molecule type" value="Genomic_DNA"/>
</dbReference>
<sequence length="101" mass="10455">MRPIRILSVCGSGTVSSAMVSGKLKERLAEVGYEIITVEVNPGGVESALLAGNYDFIAHTSPISGDFAIPAINAVGFLTGFGEEEFLEQALGVIKGLEAGV</sequence>
<feature type="domain" description="PTS EIIB type-2" evidence="2">
    <location>
        <begin position="4"/>
        <end position="98"/>
    </location>
</feature>
<evidence type="ECO:0000313" key="4">
    <source>
        <dbReference type="Proteomes" id="UP000198847"/>
    </source>
</evidence>
<evidence type="ECO:0000313" key="3">
    <source>
        <dbReference type="EMBL" id="SEP28600.1"/>
    </source>
</evidence>
<proteinExistence type="predicted"/>
<accession>A0A1H8WLP4</accession>
<gene>
    <name evidence="3" type="ORF">SAMN04490178_11678</name>
</gene>
<reference evidence="3 4" key="1">
    <citation type="submission" date="2016-10" db="EMBL/GenBank/DDBJ databases">
        <authorList>
            <person name="de Groot N.N."/>
        </authorList>
    </citation>
    <scope>NUCLEOTIDE SEQUENCE [LARGE SCALE GENOMIC DNA]</scope>
    <source>
        <strain evidence="3 4">DSM 13305</strain>
    </source>
</reference>
<dbReference type="STRING" id="112903.SAMN04490178_11678"/>
<dbReference type="Pfam" id="PF02302">
    <property type="entry name" value="PTS_IIB"/>
    <property type="match status" value="1"/>
</dbReference>
<evidence type="ECO:0000259" key="2">
    <source>
        <dbReference type="PROSITE" id="PS51099"/>
    </source>
</evidence>
<dbReference type="InterPro" id="IPR036095">
    <property type="entry name" value="PTS_EIIB-like_sf"/>
</dbReference>
<name>A0A1H8WLP4_9FIRM</name>
<evidence type="ECO:0000256" key="1">
    <source>
        <dbReference type="ARBA" id="ARBA00022679"/>
    </source>
</evidence>
<keyword evidence="1" id="KW-0808">Transferase</keyword>
<dbReference type="SUPFAM" id="SSF52794">
    <property type="entry name" value="PTS system IIB component-like"/>
    <property type="match status" value="1"/>
</dbReference>